<feature type="region of interest" description="Disordered" evidence="1">
    <location>
        <begin position="1"/>
        <end position="39"/>
    </location>
</feature>
<accession>A0ABD2XXY0</accession>
<feature type="region of interest" description="Disordered" evidence="1">
    <location>
        <begin position="119"/>
        <end position="148"/>
    </location>
</feature>
<evidence type="ECO:0000256" key="1">
    <source>
        <dbReference type="SAM" id="MobiDB-lite"/>
    </source>
</evidence>
<evidence type="ECO:0000313" key="2">
    <source>
        <dbReference type="EMBL" id="KAL3500219.1"/>
    </source>
</evidence>
<reference evidence="2 3" key="1">
    <citation type="submission" date="2024-11" db="EMBL/GenBank/DDBJ databases">
        <title>A near-complete genome assembly of Cinchona calisaya.</title>
        <authorList>
            <person name="Lian D.C."/>
            <person name="Zhao X.W."/>
            <person name="Wei L."/>
        </authorList>
    </citation>
    <scope>NUCLEOTIDE SEQUENCE [LARGE SCALE GENOMIC DNA]</scope>
    <source>
        <tissue evidence="2">Nenye</tissue>
    </source>
</reference>
<dbReference type="AlphaFoldDB" id="A0ABD2XXY0"/>
<name>A0ABD2XXY0_9GENT</name>
<dbReference type="Proteomes" id="UP001630127">
    <property type="component" value="Unassembled WGS sequence"/>
</dbReference>
<keyword evidence="3" id="KW-1185">Reference proteome</keyword>
<proteinExistence type="predicted"/>
<feature type="compositionally biased region" description="Basic residues" evidence="1">
    <location>
        <begin position="136"/>
        <end position="148"/>
    </location>
</feature>
<evidence type="ECO:0000313" key="3">
    <source>
        <dbReference type="Proteomes" id="UP001630127"/>
    </source>
</evidence>
<sequence length="148" mass="15738">MSPPISQPPRSKSFDMSPPTSHVPTSMPFSMSPPKSQSPISVPFNVPLPTSLTPIMPPPTSHLFTSVSFSVPLPRSQAPVMPPSTSQPHLHGMQEPFNYLVSENTGATGTVGSVHPLTLSLGASNDGSTDAQNGRNNKKKFIRSHGLE</sequence>
<organism evidence="2 3">
    <name type="scientific">Cinchona calisaya</name>
    <dbReference type="NCBI Taxonomy" id="153742"/>
    <lineage>
        <taxon>Eukaryota</taxon>
        <taxon>Viridiplantae</taxon>
        <taxon>Streptophyta</taxon>
        <taxon>Embryophyta</taxon>
        <taxon>Tracheophyta</taxon>
        <taxon>Spermatophyta</taxon>
        <taxon>Magnoliopsida</taxon>
        <taxon>eudicotyledons</taxon>
        <taxon>Gunneridae</taxon>
        <taxon>Pentapetalae</taxon>
        <taxon>asterids</taxon>
        <taxon>lamiids</taxon>
        <taxon>Gentianales</taxon>
        <taxon>Rubiaceae</taxon>
        <taxon>Cinchonoideae</taxon>
        <taxon>Cinchoneae</taxon>
        <taxon>Cinchona</taxon>
    </lineage>
</organism>
<comment type="caution">
    <text evidence="2">The sequence shown here is derived from an EMBL/GenBank/DDBJ whole genome shotgun (WGS) entry which is preliminary data.</text>
</comment>
<dbReference type="EMBL" id="JBJUIK010000016">
    <property type="protein sequence ID" value="KAL3500219.1"/>
    <property type="molecule type" value="Genomic_DNA"/>
</dbReference>
<feature type="compositionally biased region" description="Polar residues" evidence="1">
    <location>
        <begin position="121"/>
        <end position="135"/>
    </location>
</feature>
<protein>
    <submittedName>
        <fullName evidence="2">Uncharacterized protein</fullName>
    </submittedName>
</protein>
<feature type="compositionally biased region" description="Polar residues" evidence="1">
    <location>
        <begin position="18"/>
        <end position="39"/>
    </location>
</feature>
<gene>
    <name evidence="2" type="ORF">ACH5RR_039312</name>
</gene>